<proteinExistence type="predicted"/>
<feature type="region of interest" description="Disordered" evidence="14">
    <location>
        <begin position="276"/>
        <end position="311"/>
    </location>
</feature>
<evidence type="ECO:0000313" key="16">
    <source>
        <dbReference type="EMBL" id="TCJ11880.1"/>
    </source>
</evidence>
<keyword evidence="4" id="KW-0597">Phosphoprotein</keyword>
<comment type="subcellular location">
    <subcellularLocation>
        <location evidence="2">Membrane</location>
    </subcellularLocation>
</comment>
<evidence type="ECO:0000256" key="14">
    <source>
        <dbReference type="SAM" id="MobiDB-lite"/>
    </source>
</evidence>
<keyword evidence="8" id="KW-0418">Kinase</keyword>
<dbReference type="InterPro" id="IPR003661">
    <property type="entry name" value="HisK_dim/P_dom"/>
</dbReference>
<dbReference type="SMART" id="SM00388">
    <property type="entry name" value="HisKA"/>
    <property type="match status" value="1"/>
</dbReference>
<feature type="compositionally biased region" description="Low complexity" evidence="14">
    <location>
        <begin position="290"/>
        <end position="301"/>
    </location>
</feature>
<evidence type="ECO:0000256" key="12">
    <source>
        <dbReference type="ARBA" id="ARBA00023136"/>
    </source>
</evidence>
<evidence type="ECO:0000256" key="9">
    <source>
        <dbReference type="ARBA" id="ARBA00022840"/>
    </source>
</evidence>
<protein>
    <recommendedName>
        <fullName evidence="3">histidine kinase</fullName>
        <ecNumber evidence="3">2.7.13.3</ecNumber>
    </recommendedName>
</protein>
<evidence type="ECO:0000256" key="6">
    <source>
        <dbReference type="ARBA" id="ARBA00022692"/>
    </source>
</evidence>
<evidence type="ECO:0000256" key="11">
    <source>
        <dbReference type="ARBA" id="ARBA00023012"/>
    </source>
</evidence>
<keyword evidence="7" id="KW-0547">Nucleotide-binding</keyword>
<evidence type="ECO:0000256" key="4">
    <source>
        <dbReference type="ARBA" id="ARBA00022553"/>
    </source>
</evidence>
<dbReference type="CDD" id="cd00082">
    <property type="entry name" value="HisKA"/>
    <property type="match status" value="1"/>
</dbReference>
<feature type="region of interest" description="Disordered" evidence="14">
    <location>
        <begin position="169"/>
        <end position="188"/>
    </location>
</feature>
<evidence type="ECO:0000313" key="17">
    <source>
        <dbReference type="Proteomes" id="UP000295443"/>
    </source>
</evidence>
<accession>A0A4R1B337</accession>
<dbReference type="InterPro" id="IPR036097">
    <property type="entry name" value="HisK_dim/P_sf"/>
</dbReference>
<dbReference type="AlphaFoldDB" id="A0A4R1B337"/>
<dbReference type="Gene3D" id="1.10.287.130">
    <property type="match status" value="1"/>
</dbReference>
<feature type="domain" description="Signal transduction histidine kinase dimerisation/phosphoacceptor" evidence="15">
    <location>
        <begin position="46"/>
        <end position="111"/>
    </location>
</feature>
<feature type="coiled-coil region" evidence="13">
    <location>
        <begin position="19"/>
        <end position="46"/>
    </location>
</feature>
<dbReference type="GO" id="GO:0016020">
    <property type="term" value="C:membrane"/>
    <property type="evidence" value="ECO:0007669"/>
    <property type="project" value="UniProtKB-SubCell"/>
</dbReference>
<organism evidence="16 17">
    <name type="scientific">Parasulfuritortus cantonensis</name>
    <dbReference type="NCBI Taxonomy" id="2528202"/>
    <lineage>
        <taxon>Bacteria</taxon>
        <taxon>Pseudomonadati</taxon>
        <taxon>Pseudomonadota</taxon>
        <taxon>Betaproteobacteria</taxon>
        <taxon>Nitrosomonadales</taxon>
        <taxon>Thiobacillaceae</taxon>
        <taxon>Parasulfuritortus</taxon>
    </lineage>
</organism>
<gene>
    <name evidence="16" type="ORF">EZJ19_13805</name>
</gene>
<keyword evidence="17" id="KW-1185">Reference proteome</keyword>
<dbReference type="EMBL" id="SJZB01000048">
    <property type="protein sequence ID" value="TCJ11880.1"/>
    <property type="molecule type" value="Genomic_DNA"/>
</dbReference>
<dbReference type="OrthoDB" id="8552871at2"/>
<dbReference type="FunFam" id="1.10.287.130:FF:000004">
    <property type="entry name" value="Ethylene receptor 1"/>
    <property type="match status" value="1"/>
</dbReference>
<keyword evidence="9" id="KW-0067">ATP-binding</keyword>
<evidence type="ECO:0000256" key="2">
    <source>
        <dbReference type="ARBA" id="ARBA00004370"/>
    </source>
</evidence>
<evidence type="ECO:0000256" key="10">
    <source>
        <dbReference type="ARBA" id="ARBA00022989"/>
    </source>
</evidence>
<dbReference type="PANTHER" id="PTHR45339">
    <property type="entry name" value="HYBRID SIGNAL TRANSDUCTION HISTIDINE KINASE J"/>
    <property type="match status" value="1"/>
</dbReference>
<dbReference type="PANTHER" id="PTHR45339:SF1">
    <property type="entry name" value="HYBRID SIGNAL TRANSDUCTION HISTIDINE KINASE J"/>
    <property type="match status" value="1"/>
</dbReference>
<reference evidence="16 17" key="1">
    <citation type="submission" date="2019-03" db="EMBL/GenBank/DDBJ databases">
        <title>Genome sequence of Thiobacillaceae bacterium LSR1, a sulfur-oxidizing bacterium isolated from freshwater sediment.</title>
        <authorList>
            <person name="Li S."/>
        </authorList>
    </citation>
    <scope>NUCLEOTIDE SEQUENCE [LARGE SCALE GENOMIC DNA]</scope>
    <source>
        <strain evidence="16 17">LSR1</strain>
    </source>
</reference>
<dbReference type="GO" id="GO:0000155">
    <property type="term" value="F:phosphorelay sensor kinase activity"/>
    <property type="evidence" value="ECO:0007669"/>
    <property type="project" value="InterPro"/>
</dbReference>
<evidence type="ECO:0000256" key="7">
    <source>
        <dbReference type="ARBA" id="ARBA00022741"/>
    </source>
</evidence>
<dbReference type="Pfam" id="PF00512">
    <property type="entry name" value="HisKA"/>
    <property type="match status" value="1"/>
</dbReference>
<evidence type="ECO:0000256" key="8">
    <source>
        <dbReference type="ARBA" id="ARBA00022777"/>
    </source>
</evidence>
<dbReference type="Proteomes" id="UP000295443">
    <property type="component" value="Unassembled WGS sequence"/>
</dbReference>
<comment type="caution">
    <text evidence="16">The sequence shown here is derived from an EMBL/GenBank/DDBJ whole genome shotgun (WGS) entry which is preliminary data.</text>
</comment>
<feature type="region of interest" description="Disordered" evidence="14">
    <location>
        <begin position="214"/>
        <end position="239"/>
    </location>
</feature>
<sequence>MLELLRRRWLELTQHIGDLETARTELQASNRALSQARDDAEAASQAKTAFLTTMSHEVRTPLNAILGMAALLRGSRLDANQQAHVEALHRAGTNLLGLLTEVLDFTRLEVRPPDEMNVVFDPARLLREIALRQRAAASAKGLRLEVADHLGTPCAWWALRTASATYSASWSTTPSSSPTRAGSASAWKPGRAPTAGFTCAWRWPTPASAWARKRRPGCSIRSRSPTRRPSAAMPASASASPSANAWRKAWAAISRWPARRAWAALSPYASTWYAPTTPATPTAPAPPMPTSVAWSPCSNRTTSRRSRPMPS</sequence>
<evidence type="ECO:0000256" key="1">
    <source>
        <dbReference type="ARBA" id="ARBA00000085"/>
    </source>
</evidence>
<name>A0A4R1B337_9PROT</name>
<feature type="compositionally biased region" description="Basic residues" evidence="14">
    <location>
        <begin position="302"/>
        <end position="311"/>
    </location>
</feature>
<evidence type="ECO:0000256" key="5">
    <source>
        <dbReference type="ARBA" id="ARBA00022679"/>
    </source>
</evidence>
<evidence type="ECO:0000256" key="3">
    <source>
        <dbReference type="ARBA" id="ARBA00012438"/>
    </source>
</evidence>
<feature type="compositionally biased region" description="Low complexity" evidence="14">
    <location>
        <begin position="221"/>
        <end position="239"/>
    </location>
</feature>
<keyword evidence="10" id="KW-1133">Transmembrane helix</keyword>
<keyword evidence="13" id="KW-0175">Coiled coil</keyword>
<dbReference type="EC" id="2.7.13.3" evidence="3"/>
<evidence type="ECO:0000256" key="13">
    <source>
        <dbReference type="SAM" id="Coils"/>
    </source>
</evidence>
<keyword evidence="6" id="KW-0812">Transmembrane</keyword>
<keyword evidence="12" id="KW-0472">Membrane</keyword>
<evidence type="ECO:0000259" key="15">
    <source>
        <dbReference type="SMART" id="SM00388"/>
    </source>
</evidence>
<dbReference type="GO" id="GO:0005524">
    <property type="term" value="F:ATP binding"/>
    <property type="evidence" value="ECO:0007669"/>
    <property type="project" value="UniProtKB-KW"/>
</dbReference>
<keyword evidence="11" id="KW-0902">Two-component regulatory system</keyword>
<keyword evidence="5" id="KW-0808">Transferase</keyword>
<feature type="compositionally biased region" description="Low complexity" evidence="14">
    <location>
        <begin position="169"/>
        <end position="186"/>
    </location>
</feature>
<dbReference type="SUPFAM" id="SSF47384">
    <property type="entry name" value="Homodimeric domain of signal transducing histidine kinase"/>
    <property type="match status" value="1"/>
</dbReference>
<comment type="catalytic activity">
    <reaction evidence="1">
        <text>ATP + protein L-histidine = ADP + protein N-phospho-L-histidine.</text>
        <dbReference type="EC" id="2.7.13.3"/>
    </reaction>
</comment>